<dbReference type="SMART" id="SM00889">
    <property type="entry name" value="EFG_IV"/>
    <property type="match status" value="1"/>
</dbReference>
<feature type="domain" description="Tr-type G" evidence="5">
    <location>
        <begin position="2"/>
        <end position="248"/>
    </location>
</feature>
<keyword evidence="2" id="KW-0648">Protein biosynthesis</keyword>
<dbReference type="PROSITE" id="PS51722">
    <property type="entry name" value="G_TR_2"/>
    <property type="match status" value="1"/>
</dbReference>
<dbReference type="Pfam" id="PF03764">
    <property type="entry name" value="EFG_IV"/>
    <property type="match status" value="1"/>
</dbReference>
<dbReference type="Gene3D" id="3.40.50.300">
    <property type="entry name" value="P-loop containing nucleotide triphosphate hydrolases"/>
    <property type="match status" value="1"/>
</dbReference>
<dbReference type="InterPro" id="IPR020568">
    <property type="entry name" value="Ribosomal_Su5_D2-typ_SF"/>
</dbReference>
<dbReference type="Pfam" id="PF00679">
    <property type="entry name" value="EFG_C"/>
    <property type="match status" value="1"/>
</dbReference>
<comment type="caution">
    <text evidence="6">The sequence shown here is derived from an EMBL/GenBank/DDBJ whole genome shotgun (WGS) entry which is preliminary data.</text>
</comment>
<dbReference type="InterPro" id="IPR035650">
    <property type="entry name" value="Tet_C"/>
</dbReference>
<evidence type="ECO:0000259" key="5">
    <source>
        <dbReference type="PROSITE" id="PS51722"/>
    </source>
</evidence>
<evidence type="ECO:0000313" key="7">
    <source>
        <dbReference type="Proteomes" id="UP000236178"/>
    </source>
</evidence>
<dbReference type="GO" id="GO:0005525">
    <property type="term" value="F:GTP binding"/>
    <property type="evidence" value="ECO:0007669"/>
    <property type="project" value="UniProtKB-KW"/>
</dbReference>
<keyword evidence="7" id="KW-1185">Reference proteome</keyword>
<dbReference type="SUPFAM" id="SSF54211">
    <property type="entry name" value="Ribosomal protein S5 domain 2-like"/>
    <property type="match status" value="1"/>
</dbReference>
<dbReference type="Pfam" id="PF00009">
    <property type="entry name" value="GTP_EFTU"/>
    <property type="match status" value="1"/>
</dbReference>
<organism evidence="6 7">
    <name type="scientific">Streptomyces populi</name>
    <dbReference type="NCBI Taxonomy" id="2058924"/>
    <lineage>
        <taxon>Bacteria</taxon>
        <taxon>Bacillati</taxon>
        <taxon>Actinomycetota</taxon>
        <taxon>Actinomycetes</taxon>
        <taxon>Kitasatosporales</taxon>
        <taxon>Streptomycetaceae</taxon>
        <taxon>Streptomyces</taxon>
    </lineage>
</organism>
<dbReference type="GO" id="GO:0032790">
    <property type="term" value="P:ribosome disassembly"/>
    <property type="evidence" value="ECO:0007669"/>
    <property type="project" value="TreeGrafter"/>
</dbReference>
<dbReference type="CDD" id="cd04168">
    <property type="entry name" value="TetM_like"/>
    <property type="match status" value="1"/>
</dbReference>
<dbReference type="InterPro" id="IPR004161">
    <property type="entry name" value="EFTu-like_2"/>
</dbReference>
<protein>
    <submittedName>
        <fullName evidence="6">GTP-binding protein</fullName>
    </submittedName>
</protein>
<evidence type="ECO:0000256" key="2">
    <source>
        <dbReference type="ARBA" id="ARBA00022917"/>
    </source>
</evidence>
<dbReference type="Proteomes" id="UP000236178">
    <property type="component" value="Unassembled WGS sequence"/>
</dbReference>
<dbReference type="InterPro" id="IPR031157">
    <property type="entry name" value="G_TR_CS"/>
</dbReference>
<dbReference type="PANTHER" id="PTHR43261">
    <property type="entry name" value="TRANSLATION ELONGATION FACTOR G-RELATED"/>
    <property type="match status" value="1"/>
</dbReference>
<dbReference type="SUPFAM" id="SSF54980">
    <property type="entry name" value="EF-G C-terminal domain-like"/>
    <property type="match status" value="2"/>
</dbReference>
<name>A0A2I0SXM7_9ACTN</name>
<dbReference type="GO" id="GO:0046677">
    <property type="term" value="P:response to antibiotic"/>
    <property type="evidence" value="ECO:0007669"/>
    <property type="project" value="UniProtKB-KW"/>
</dbReference>
<evidence type="ECO:0000256" key="4">
    <source>
        <dbReference type="ARBA" id="ARBA00023251"/>
    </source>
</evidence>
<dbReference type="SUPFAM" id="SSF50447">
    <property type="entry name" value="Translation proteins"/>
    <property type="match status" value="1"/>
</dbReference>
<keyword evidence="4" id="KW-0046">Antibiotic resistance</keyword>
<keyword evidence="3" id="KW-0342">GTP-binding</keyword>
<dbReference type="GO" id="GO:0003924">
    <property type="term" value="F:GTPase activity"/>
    <property type="evidence" value="ECO:0007669"/>
    <property type="project" value="InterPro"/>
</dbReference>
<dbReference type="InterPro" id="IPR035647">
    <property type="entry name" value="EFG_III/V"/>
</dbReference>
<dbReference type="InterPro" id="IPR027417">
    <property type="entry name" value="P-loop_NTPase"/>
</dbReference>
<dbReference type="Gene3D" id="3.30.70.870">
    <property type="entry name" value="Elongation Factor G (Translational Gtpase), domain 3"/>
    <property type="match status" value="1"/>
</dbReference>
<dbReference type="CDD" id="cd03711">
    <property type="entry name" value="Tet_C"/>
    <property type="match status" value="1"/>
</dbReference>
<dbReference type="Gene3D" id="3.30.230.10">
    <property type="match status" value="1"/>
</dbReference>
<dbReference type="InterPro" id="IPR005517">
    <property type="entry name" value="Transl_elong_EFG/EF2_IV"/>
</dbReference>
<dbReference type="PROSITE" id="PS00301">
    <property type="entry name" value="G_TR_1"/>
    <property type="match status" value="1"/>
</dbReference>
<dbReference type="CDD" id="cd01684">
    <property type="entry name" value="Tet_like_IV"/>
    <property type="match status" value="1"/>
</dbReference>
<evidence type="ECO:0000313" key="6">
    <source>
        <dbReference type="EMBL" id="PKT74655.1"/>
    </source>
</evidence>
<dbReference type="InterPro" id="IPR041095">
    <property type="entry name" value="EFG_II"/>
</dbReference>
<dbReference type="SUPFAM" id="SSF52540">
    <property type="entry name" value="P-loop containing nucleoside triphosphate hydrolases"/>
    <property type="match status" value="1"/>
</dbReference>
<dbReference type="PRINTS" id="PR00315">
    <property type="entry name" value="ELONGATNFCT"/>
</dbReference>
<dbReference type="InterPro" id="IPR009000">
    <property type="entry name" value="Transl_B-barrel_sf"/>
</dbReference>
<dbReference type="NCBIfam" id="TIGR00231">
    <property type="entry name" value="small_GTP"/>
    <property type="match status" value="1"/>
</dbReference>
<dbReference type="Pfam" id="PF14492">
    <property type="entry name" value="EFG_III"/>
    <property type="match status" value="1"/>
</dbReference>
<dbReference type="EMBL" id="PJOS01000002">
    <property type="protein sequence ID" value="PKT74655.1"/>
    <property type="molecule type" value="Genomic_DNA"/>
</dbReference>
<dbReference type="GO" id="GO:0006412">
    <property type="term" value="P:translation"/>
    <property type="evidence" value="ECO:0007669"/>
    <property type="project" value="UniProtKB-KW"/>
</dbReference>
<gene>
    <name evidence="6" type="ORF">CW362_01345</name>
</gene>
<dbReference type="AlphaFoldDB" id="A0A2I0SXM7"/>
<dbReference type="PANTHER" id="PTHR43261:SF1">
    <property type="entry name" value="RIBOSOME-RELEASING FACTOR 2, MITOCHONDRIAL"/>
    <property type="match status" value="1"/>
</dbReference>
<keyword evidence="1" id="KW-0547">Nucleotide-binding</keyword>
<dbReference type="PRINTS" id="PR01037">
    <property type="entry name" value="TCRTETOQM"/>
</dbReference>
<dbReference type="InterPro" id="IPR005225">
    <property type="entry name" value="Small_GTP-bd"/>
</dbReference>
<dbReference type="OrthoDB" id="9801472at2"/>
<evidence type="ECO:0000256" key="3">
    <source>
        <dbReference type="ARBA" id="ARBA00023134"/>
    </source>
</evidence>
<evidence type="ECO:0000256" key="1">
    <source>
        <dbReference type="ARBA" id="ARBA00022741"/>
    </source>
</evidence>
<dbReference type="Gene3D" id="2.40.30.10">
    <property type="entry name" value="Translation factors"/>
    <property type="match status" value="1"/>
</dbReference>
<dbReference type="InterPro" id="IPR000640">
    <property type="entry name" value="EFG_V-like"/>
</dbReference>
<dbReference type="InterPro" id="IPR014721">
    <property type="entry name" value="Ribsml_uS5_D2-typ_fold_subgr"/>
</dbReference>
<dbReference type="InterPro" id="IPR000795">
    <property type="entry name" value="T_Tr_GTP-bd_dom"/>
</dbReference>
<accession>A0A2I0SXM7</accession>
<sequence>MVHMLNLGILAHVDAGKTSLTERLLHTVGVIDEVGSVDDGNTRTDFLALERQRGITIKSAVVSFAVDDLTVNLIDTPGHPDFIAEVERVLGVLDGVVLVVSAVEGVQAQTRVLMRTLQRLRIPTLIFVNKIDRRGARHEEILERISERLTPAIVPMGEPGELGTRAAYFAPHSADRLRPHLLDPLAGHDEELLAAYVEDGVSYERLRAALVEQTGRALVHPVFFGSAATGAGVTELIAGIRELLPAAEADTDGPLSGTVFKVERGAAGEKIAYARMFSGTLRTRDRIALRDGKEGKVTAISVFDQGEAVGEASVTAGRIGKLWGLGAIRIGDTIGEPRPSPAGGHHFAPPTLETVVSPGRPADRGALHAALTQLAEQDPLIGLRRDELRGEISVSLYGEVQKEVLQATLADEYGVDVLFRGTTPLCVERPLGTGASVEFNKKDPNPFLATVGLRVDPAPIGSGVEFRLEVELGSMPYAFFKAVEDTVRETLGQGLHGWQVTDCVVTMTHSGYSPRQSHAHQGFDKSMSSTGADFRGLTPLVLTAALRAAGSQVYEPMHRFRLEAPADTLGAVLPLLARQRAVPGTTRIQGSSCVLEGVLPVVRAHDLEQQLPGPTRGEGELECAFDHYAPVARGAVPDRPRTDLNPLDRKEYLLNLTRRVGW</sequence>
<reference evidence="6 7" key="1">
    <citation type="submission" date="2017-12" db="EMBL/GenBank/DDBJ databases">
        <title>Streptomyces populusis sp. nov., a novel endophytic actinobacterium isolated from stems of Populus adenopoda Maxim.</title>
        <authorList>
            <person name="Wang Z."/>
        </authorList>
    </citation>
    <scope>NUCLEOTIDE SEQUENCE [LARGE SCALE GENOMIC DNA]</scope>
    <source>
        <strain evidence="6 7">A249</strain>
    </source>
</reference>
<dbReference type="CDD" id="cd03690">
    <property type="entry name" value="Tet_II"/>
    <property type="match status" value="1"/>
</dbReference>
<dbReference type="Pfam" id="PF03144">
    <property type="entry name" value="GTP_EFTU_D2"/>
    <property type="match status" value="1"/>
</dbReference>
<proteinExistence type="predicted"/>